<name>A0A0F9CZB9_9ZZZZ</name>
<feature type="region of interest" description="Disordered" evidence="1">
    <location>
        <begin position="42"/>
        <end position="79"/>
    </location>
</feature>
<evidence type="ECO:0000256" key="1">
    <source>
        <dbReference type="SAM" id="MobiDB-lite"/>
    </source>
</evidence>
<gene>
    <name evidence="2" type="ORF">LCGC14_2263040</name>
</gene>
<dbReference type="AlphaFoldDB" id="A0A0F9CZB9"/>
<organism evidence="2">
    <name type="scientific">marine sediment metagenome</name>
    <dbReference type="NCBI Taxonomy" id="412755"/>
    <lineage>
        <taxon>unclassified sequences</taxon>
        <taxon>metagenomes</taxon>
        <taxon>ecological metagenomes</taxon>
    </lineage>
</organism>
<proteinExistence type="predicted"/>
<accession>A0A0F9CZB9</accession>
<evidence type="ECO:0000313" key="2">
    <source>
        <dbReference type="EMBL" id="KKL54679.1"/>
    </source>
</evidence>
<protein>
    <submittedName>
        <fullName evidence="2">Uncharacterized protein</fullName>
    </submittedName>
</protein>
<comment type="caution">
    <text evidence="2">The sequence shown here is derived from an EMBL/GenBank/DDBJ whole genome shotgun (WGS) entry which is preliminary data.</text>
</comment>
<sequence length="79" mass="8656">MSKDRGWYIEPCKKCGVLHITELPNGAMFTCLCPIPSVPDAVITPMSKPPTNTEENEKVDSTSSDPSPLRIRPNLDVGE</sequence>
<dbReference type="EMBL" id="LAZR01031116">
    <property type="protein sequence ID" value="KKL54679.1"/>
    <property type="molecule type" value="Genomic_DNA"/>
</dbReference>
<reference evidence="2" key="1">
    <citation type="journal article" date="2015" name="Nature">
        <title>Complex archaea that bridge the gap between prokaryotes and eukaryotes.</title>
        <authorList>
            <person name="Spang A."/>
            <person name="Saw J.H."/>
            <person name="Jorgensen S.L."/>
            <person name="Zaremba-Niedzwiedzka K."/>
            <person name="Martijn J."/>
            <person name="Lind A.E."/>
            <person name="van Eijk R."/>
            <person name="Schleper C."/>
            <person name="Guy L."/>
            <person name="Ettema T.J."/>
        </authorList>
    </citation>
    <scope>NUCLEOTIDE SEQUENCE</scope>
</reference>